<accession>A0A9W6U0Q1</accession>
<keyword evidence="2" id="KW-1185">Reference proteome</keyword>
<organism evidence="1 2">
    <name type="scientific">Phytophthora fragariaefolia</name>
    <dbReference type="NCBI Taxonomy" id="1490495"/>
    <lineage>
        <taxon>Eukaryota</taxon>
        <taxon>Sar</taxon>
        <taxon>Stramenopiles</taxon>
        <taxon>Oomycota</taxon>
        <taxon>Peronosporomycetes</taxon>
        <taxon>Peronosporales</taxon>
        <taxon>Peronosporaceae</taxon>
        <taxon>Phytophthora</taxon>
    </lineage>
</organism>
<sequence length="186" mass="20023">MFAKIGTNLLTSCLVGHDPEKQTIGFLGGLPGTGKSRVIGSIPNLADKWKSSDAVVTAAYQGVAAQAANGQTIHKLFGWSVNKRKRWTPTTAQKERFAKVELLILDEISTRDVGILGKLPVAGQPVFHSPGKILSSSGLPKMATPEYLDRIRGITAYILLAKIVVTRTCNRATFGAIARLILVGWK</sequence>
<dbReference type="AlphaFoldDB" id="A0A9W6U0Q1"/>
<dbReference type="Pfam" id="PF13245">
    <property type="entry name" value="AAA_19"/>
    <property type="match status" value="1"/>
</dbReference>
<dbReference type="InterPro" id="IPR027417">
    <property type="entry name" value="P-loop_NTPase"/>
</dbReference>
<evidence type="ECO:0000313" key="2">
    <source>
        <dbReference type="Proteomes" id="UP001165121"/>
    </source>
</evidence>
<proteinExistence type="predicted"/>
<dbReference type="OrthoDB" id="432234at2759"/>
<protein>
    <submittedName>
        <fullName evidence="1">Unnamed protein product</fullName>
    </submittedName>
</protein>
<dbReference type="Proteomes" id="UP001165121">
    <property type="component" value="Unassembled WGS sequence"/>
</dbReference>
<reference evidence="1" key="1">
    <citation type="submission" date="2023-04" db="EMBL/GenBank/DDBJ databases">
        <title>Phytophthora fragariaefolia NBRC 109709.</title>
        <authorList>
            <person name="Ichikawa N."/>
            <person name="Sato H."/>
            <person name="Tonouchi N."/>
        </authorList>
    </citation>
    <scope>NUCLEOTIDE SEQUENCE</scope>
    <source>
        <strain evidence="1">NBRC 109709</strain>
    </source>
</reference>
<evidence type="ECO:0000313" key="1">
    <source>
        <dbReference type="EMBL" id="GMF23215.1"/>
    </source>
</evidence>
<name>A0A9W6U0Q1_9STRA</name>
<dbReference type="Gene3D" id="3.40.50.300">
    <property type="entry name" value="P-loop containing nucleotide triphosphate hydrolases"/>
    <property type="match status" value="1"/>
</dbReference>
<dbReference type="EMBL" id="BSXT01000278">
    <property type="protein sequence ID" value="GMF23215.1"/>
    <property type="molecule type" value="Genomic_DNA"/>
</dbReference>
<comment type="caution">
    <text evidence="1">The sequence shown here is derived from an EMBL/GenBank/DDBJ whole genome shotgun (WGS) entry which is preliminary data.</text>
</comment>
<gene>
    <name evidence="1" type="ORF">Pfra01_000362000</name>
</gene>